<organism evidence="2 3">
    <name type="scientific">Corynespora cassiicola Philippines</name>
    <dbReference type="NCBI Taxonomy" id="1448308"/>
    <lineage>
        <taxon>Eukaryota</taxon>
        <taxon>Fungi</taxon>
        <taxon>Dikarya</taxon>
        <taxon>Ascomycota</taxon>
        <taxon>Pezizomycotina</taxon>
        <taxon>Dothideomycetes</taxon>
        <taxon>Pleosporomycetidae</taxon>
        <taxon>Pleosporales</taxon>
        <taxon>Corynesporascaceae</taxon>
        <taxon>Corynespora</taxon>
    </lineage>
</organism>
<dbReference type="STRING" id="1448308.A0A2T2NBS0"/>
<feature type="compositionally biased region" description="Polar residues" evidence="1">
    <location>
        <begin position="233"/>
        <end position="243"/>
    </location>
</feature>
<protein>
    <submittedName>
        <fullName evidence="2">Uncharacterized protein</fullName>
    </submittedName>
</protein>
<evidence type="ECO:0000313" key="2">
    <source>
        <dbReference type="EMBL" id="PSN62901.1"/>
    </source>
</evidence>
<name>A0A2T2NBS0_CORCC</name>
<dbReference type="Proteomes" id="UP000240883">
    <property type="component" value="Unassembled WGS sequence"/>
</dbReference>
<feature type="compositionally biased region" description="Polar residues" evidence="1">
    <location>
        <begin position="208"/>
        <end position="222"/>
    </location>
</feature>
<feature type="compositionally biased region" description="Low complexity" evidence="1">
    <location>
        <begin position="137"/>
        <end position="151"/>
    </location>
</feature>
<dbReference type="OrthoDB" id="5397087at2759"/>
<gene>
    <name evidence="2" type="ORF">BS50DRAFT_132385</name>
</gene>
<feature type="compositionally biased region" description="Polar residues" evidence="1">
    <location>
        <begin position="283"/>
        <end position="296"/>
    </location>
</feature>
<feature type="compositionally biased region" description="Low complexity" evidence="1">
    <location>
        <begin position="158"/>
        <end position="178"/>
    </location>
</feature>
<feature type="compositionally biased region" description="Polar residues" evidence="1">
    <location>
        <begin position="189"/>
        <end position="199"/>
    </location>
</feature>
<feature type="region of interest" description="Disordered" evidence="1">
    <location>
        <begin position="135"/>
        <end position="296"/>
    </location>
</feature>
<feature type="region of interest" description="Disordered" evidence="1">
    <location>
        <begin position="1"/>
        <end position="37"/>
    </location>
</feature>
<proteinExistence type="predicted"/>
<dbReference type="EMBL" id="KZ678141">
    <property type="protein sequence ID" value="PSN62901.1"/>
    <property type="molecule type" value="Genomic_DNA"/>
</dbReference>
<feature type="compositionally biased region" description="Low complexity" evidence="1">
    <location>
        <begin position="244"/>
        <end position="282"/>
    </location>
</feature>
<evidence type="ECO:0000256" key="1">
    <source>
        <dbReference type="SAM" id="MobiDB-lite"/>
    </source>
</evidence>
<reference evidence="2 3" key="1">
    <citation type="journal article" date="2018" name="Front. Microbiol.">
        <title>Genome-Wide Analysis of Corynespora cassiicola Leaf Fall Disease Putative Effectors.</title>
        <authorList>
            <person name="Lopez D."/>
            <person name="Ribeiro S."/>
            <person name="Label P."/>
            <person name="Fumanal B."/>
            <person name="Venisse J.S."/>
            <person name="Kohler A."/>
            <person name="de Oliveira R.R."/>
            <person name="Labutti K."/>
            <person name="Lipzen A."/>
            <person name="Lail K."/>
            <person name="Bauer D."/>
            <person name="Ohm R.A."/>
            <person name="Barry K.W."/>
            <person name="Spatafora J."/>
            <person name="Grigoriev I.V."/>
            <person name="Martin F.M."/>
            <person name="Pujade-Renaud V."/>
        </authorList>
    </citation>
    <scope>NUCLEOTIDE SEQUENCE [LARGE SCALE GENOMIC DNA]</scope>
    <source>
        <strain evidence="2 3">Philippines</strain>
    </source>
</reference>
<feature type="compositionally biased region" description="Basic and acidic residues" evidence="1">
    <location>
        <begin position="14"/>
        <end position="25"/>
    </location>
</feature>
<evidence type="ECO:0000313" key="3">
    <source>
        <dbReference type="Proteomes" id="UP000240883"/>
    </source>
</evidence>
<dbReference type="AlphaFoldDB" id="A0A2T2NBS0"/>
<keyword evidence="3" id="KW-1185">Reference proteome</keyword>
<accession>A0A2T2NBS0</accession>
<sequence>MPADRRSFSASKPLKTERTHEENQERAYIAASRRSDRSLEARIESARRASEIHKRRTGRALRVTEQDVANEEMYEEEDDDLPTQYQRLNAHLHTSSLVFNRKLHDYLATQHGVRSMYFSQLTQPFYASPHMQNAPHAMGAMQQPGQMAPPQSFNPSSPAFTQQTQPFSPQAFQQSQQSYRQSPYMIPQRPTSHQRSASIPTPHHMPNYGTSMPQPTDATATTPRDESRRMSLPPQNVQAGYPQSSDATSRPSPARSASHNALQQPSSPQQATSSASTTPPSANDTPRSPADNTSTSAFAFSPAISSQVIGMNPLSLSLPPESQQLLGSALDPNDPRTSIFMSGSDNLPQPFTGTYSYNPNLPAKSSHTAMAQTLSPDSNVKLDTDIDPTISTAPSSAMTDNMYSPNGLFTPTFDYDNMFDTTLSGDIKFSSNDQLSKEVFNDEAWVNWDE</sequence>